<evidence type="ECO:0000256" key="1">
    <source>
        <dbReference type="SAM" id="MobiDB-lite"/>
    </source>
</evidence>
<proteinExistence type="predicted"/>
<dbReference type="AlphaFoldDB" id="A0A9P7Z037"/>
<keyword evidence="2" id="KW-0812">Transmembrane</keyword>
<feature type="chain" id="PRO_5040209964" evidence="3">
    <location>
        <begin position="20"/>
        <end position="382"/>
    </location>
</feature>
<comment type="caution">
    <text evidence="4">The sequence shown here is derived from an EMBL/GenBank/DDBJ whole genome shotgun (WGS) entry which is preliminary data.</text>
</comment>
<protein>
    <submittedName>
        <fullName evidence="4">Uncharacterized protein</fullName>
    </submittedName>
</protein>
<feature type="transmembrane region" description="Helical" evidence="2">
    <location>
        <begin position="179"/>
        <end position="199"/>
    </location>
</feature>
<dbReference type="Proteomes" id="UP000887226">
    <property type="component" value="Unassembled WGS sequence"/>
</dbReference>
<evidence type="ECO:0000256" key="2">
    <source>
        <dbReference type="SAM" id="Phobius"/>
    </source>
</evidence>
<keyword evidence="2" id="KW-0472">Membrane</keyword>
<gene>
    <name evidence="4" type="ORF">BJ878DRAFT_543571</name>
</gene>
<reference evidence="4" key="1">
    <citation type="journal article" date="2021" name="IMA Fungus">
        <title>Genomic characterization of three marine fungi, including Emericellopsis atlantica sp. nov. with signatures of a generalist lifestyle and marine biomass degradation.</title>
        <authorList>
            <person name="Hagestad O.C."/>
            <person name="Hou L."/>
            <person name="Andersen J.H."/>
            <person name="Hansen E.H."/>
            <person name="Altermark B."/>
            <person name="Li C."/>
            <person name="Kuhnert E."/>
            <person name="Cox R.J."/>
            <person name="Crous P.W."/>
            <person name="Spatafora J.W."/>
            <person name="Lail K."/>
            <person name="Amirebrahimi M."/>
            <person name="Lipzen A."/>
            <person name="Pangilinan J."/>
            <person name="Andreopoulos W."/>
            <person name="Hayes R.D."/>
            <person name="Ng V."/>
            <person name="Grigoriev I.V."/>
            <person name="Jackson S.A."/>
            <person name="Sutton T.D.S."/>
            <person name="Dobson A.D.W."/>
            <person name="Rama T."/>
        </authorList>
    </citation>
    <scope>NUCLEOTIDE SEQUENCE</scope>
    <source>
        <strain evidence="4">TRa3180A</strain>
    </source>
</reference>
<feature type="region of interest" description="Disordered" evidence="1">
    <location>
        <begin position="65"/>
        <end position="86"/>
    </location>
</feature>
<sequence>MSAFSRGLFLWAGCARAFSARTLDTPFEAIRSQFTATSSNNFMIPREFSSASILQASKKIRAAQAKSLRGPKGPGQQATNKQSSPFHKVTTKLPTMTGTPSSTLKAVVPLKTVAKIAAPTKVLTPLKTSTPLPSKVSTIYKAVLPAPAILPAQYSTFASTLASKVTPTPLYESPSHTQLIVTCTTLSILLFLAGISIYYELVINRPMELPVFVPITYILISFGLFAAATWLGTRPINLIKSISALPSGTSLNLEVILRSRLPFFKDRKLQIPASKIKLPRPITAVVPKPDPAEQIAIRNSEREKHAADLAYERSHVMTRPFRHGWQTINKVTVGGWRLIRRTMNDGAFLKMQIGDQKCQLDTKGWMYENGRALDRLFSVGKN</sequence>
<evidence type="ECO:0000313" key="4">
    <source>
        <dbReference type="EMBL" id="KAG9243139.1"/>
    </source>
</evidence>
<name>A0A9P7Z037_9HELO</name>
<organism evidence="4 5">
    <name type="scientific">Calycina marina</name>
    <dbReference type="NCBI Taxonomy" id="1763456"/>
    <lineage>
        <taxon>Eukaryota</taxon>
        <taxon>Fungi</taxon>
        <taxon>Dikarya</taxon>
        <taxon>Ascomycota</taxon>
        <taxon>Pezizomycotina</taxon>
        <taxon>Leotiomycetes</taxon>
        <taxon>Helotiales</taxon>
        <taxon>Pezizellaceae</taxon>
        <taxon>Calycina</taxon>
    </lineage>
</organism>
<evidence type="ECO:0000256" key="3">
    <source>
        <dbReference type="SAM" id="SignalP"/>
    </source>
</evidence>
<evidence type="ECO:0000313" key="5">
    <source>
        <dbReference type="Proteomes" id="UP000887226"/>
    </source>
</evidence>
<keyword evidence="5" id="KW-1185">Reference proteome</keyword>
<accession>A0A9P7Z037</accession>
<feature type="compositionally biased region" description="Polar residues" evidence="1">
    <location>
        <begin position="76"/>
        <end position="85"/>
    </location>
</feature>
<feature type="transmembrane region" description="Helical" evidence="2">
    <location>
        <begin position="211"/>
        <end position="231"/>
    </location>
</feature>
<dbReference type="OrthoDB" id="4140442at2759"/>
<dbReference type="EMBL" id="MU254002">
    <property type="protein sequence ID" value="KAG9243139.1"/>
    <property type="molecule type" value="Genomic_DNA"/>
</dbReference>
<keyword evidence="2" id="KW-1133">Transmembrane helix</keyword>
<keyword evidence="3" id="KW-0732">Signal</keyword>
<feature type="signal peptide" evidence="3">
    <location>
        <begin position="1"/>
        <end position="19"/>
    </location>
</feature>